<dbReference type="PROSITE" id="PS50048">
    <property type="entry name" value="ZN2_CY6_FUNGAL_2"/>
    <property type="match status" value="1"/>
</dbReference>
<dbReference type="AlphaFoldDB" id="A0A9P9EA08"/>
<dbReference type="SMART" id="SM00066">
    <property type="entry name" value="GAL4"/>
    <property type="match status" value="1"/>
</dbReference>
<evidence type="ECO:0000259" key="3">
    <source>
        <dbReference type="PROSITE" id="PS50048"/>
    </source>
</evidence>
<proteinExistence type="predicted"/>
<feature type="compositionally biased region" description="Low complexity" evidence="2">
    <location>
        <begin position="88"/>
        <end position="98"/>
    </location>
</feature>
<keyword evidence="1" id="KW-0539">Nucleus</keyword>
<dbReference type="Pfam" id="PF00172">
    <property type="entry name" value="Zn_clus"/>
    <property type="match status" value="1"/>
</dbReference>
<comment type="caution">
    <text evidence="4">The sequence shown here is derived from an EMBL/GenBank/DDBJ whole genome shotgun (WGS) entry which is preliminary data.</text>
</comment>
<name>A0A9P9EA08_9HYPO</name>
<dbReference type="OrthoDB" id="4491390at2759"/>
<organism evidence="4 5">
    <name type="scientific">Dactylonectria macrodidyma</name>
    <dbReference type="NCBI Taxonomy" id="307937"/>
    <lineage>
        <taxon>Eukaryota</taxon>
        <taxon>Fungi</taxon>
        <taxon>Dikarya</taxon>
        <taxon>Ascomycota</taxon>
        <taxon>Pezizomycotina</taxon>
        <taxon>Sordariomycetes</taxon>
        <taxon>Hypocreomycetidae</taxon>
        <taxon>Hypocreales</taxon>
        <taxon>Nectriaceae</taxon>
        <taxon>Dactylonectria</taxon>
    </lineage>
</organism>
<dbReference type="InterPro" id="IPR036864">
    <property type="entry name" value="Zn2-C6_fun-type_DNA-bd_sf"/>
</dbReference>
<evidence type="ECO:0000256" key="2">
    <source>
        <dbReference type="SAM" id="MobiDB-lite"/>
    </source>
</evidence>
<evidence type="ECO:0000313" key="5">
    <source>
        <dbReference type="Proteomes" id="UP000738349"/>
    </source>
</evidence>
<sequence>MPNTGKPSKDCHLCRSRRVKCDLAKPACQRCFKYGVPCPGYRTEQELVFRNANPTSVKKRKKRGQQQQQQQQGANNQGSEAAFSVRLSPSTTDSDYSTPSTFLDDDFDEIITQSGTSTFICSEFASSDFVSSDVVPSDTDTALILPKSLSEHWTTHSVPILLNVYSTLDFLHNIYKGNPRDGPLVWAAHLFSRTYVTNLRYSTAVYNDSVQENDRELGTYLGKTLSSVNVALKSPGGAMRDDVLATVWILTNYELLMGSINRTEPMSPWHLHARGLYSILKARGTEWLRDPTARAGFWPAYNMVQVQCLLINTACPPESVEWLRVIKEVMYPDEAIGYNVCIFITKVAHVQARILGILLSRDFSAASAAYHDLVGAMAEAEEGVEEFFKHHPTTGEFDPYMRNMYCSTCVKGYHILMCYTNFLTHHVASRIPLGVLKALRLRCIKLVRTYAQEIIDSLPRCLNQKVIRNSPSPKVLFEALKLIWPLTAVYVIPSTLPAQKELAETSLRFIGRELGVRQALRAYKGPSIFPPEANEPLDVIKDESYEGFHEEG</sequence>
<dbReference type="InterPro" id="IPR053175">
    <property type="entry name" value="DHMBA_Reg_Transcription_Factor"/>
</dbReference>
<reference evidence="4" key="1">
    <citation type="journal article" date="2021" name="Nat. Commun.">
        <title>Genetic determinants of endophytism in the Arabidopsis root mycobiome.</title>
        <authorList>
            <person name="Mesny F."/>
            <person name="Miyauchi S."/>
            <person name="Thiergart T."/>
            <person name="Pickel B."/>
            <person name="Atanasova L."/>
            <person name="Karlsson M."/>
            <person name="Huettel B."/>
            <person name="Barry K.W."/>
            <person name="Haridas S."/>
            <person name="Chen C."/>
            <person name="Bauer D."/>
            <person name="Andreopoulos W."/>
            <person name="Pangilinan J."/>
            <person name="LaButti K."/>
            <person name="Riley R."/>
            <person name="Lipzen A."/>
            <person name="Clum A."/>
            <person name="Drula E."/>
            <person name="Henrissat B."/>
            <person name="Kohler A."/>
            <person name="Grigoriev I.V."/>
            <person name="Martin F.M."/>
            <person name="Hacquard S."/>
        </authorList>
    </citation>
    <scope>NUCLEOTIDE SEQUENCE</scope>
    <source>
        <strain evidence="4">MPI-CAGE-AT-0147</strain>
    </source>
</reference>
<dbReference type="PANTHER" id="PTHR38791:SF13">
    <property type="entry name" value="ZN(2)-C6 FUNGAL-TYPE DOMAIN-CONTAINING PROTEIN"/>
    <property type="match status" value="1"/>
</dbReference>
<evidence type="ECO:0000313" key="4">
    <source>
        <dbReference type="EMBL" id="KAH7133658.1"/>
    </source>
</evidence>
<dbReference type="PANTHER" id="PTHR38791">
    <property type="entry name" value="ZN(II)2CYS6 TRANSCRIPTION FACTOR (EUROFUNG)-RELATED-RELATED"/>
    <property type="match status" value="1"/>
</dbReference>
<dbReference type="Proteomes" id="UP000738349">
    <property type="component" value="Unassembled WGS sequence"/>
</dbReference>
<dbReference type="CDD" id="cd00067">
    <property type="entry name" value="GAL4"/>
    <property type="match status" value="1"/>
</dbReference>
<accession>A0A9P9EA08</accession>
<dbReference type="GO" id="GO:0000981">
    <property type="term" value="F:DNA-binding transcription factor activity, RNA polymerase II-specific"/>
    <property type="evidence" value="ECO:0007669"/>
    <property type="project" value="InterPro"/>
</dbReference>
<dbReference type="EMBL" id="JAGMUV010000015">
    <property type="protein sequence ID" value="KAH7133658.1"/>
    <property type="molecule type" value="Genomic_DNA"/>
</dbReference>
<gene>
    <name evidence="4" type="ORF">EDB81DRAFT_762939</name>
</gene>
<dbReference type="SUPFAM" id="SSF57701">
    <property type="entry name" value="Zn2/Cys6 DNA-binding domain"/>
    <property type="match status" value="1"/>
</dbReference>
<evidence type="ECO:0000256" key="1">
    <source>
        <dbReference type="ARBA" id="ARBA00023242"/>
    </source>
</evidence>
<feature type="region of interest" description="Disordered" evidence="2">
    <location>
        <begin position="49"/>
        <end position="98"/>
    </location>
</feature>
<dbReference type="InterPro" id="IPR001138">
    <property type="entry name" value="Zn2Cys6_DnaBD"/>
</dbReference>
<dbReference type="GO" id="GO:0008270">
    <property type="term" value="F:zinc ion binding"/>
    <property type="evidence" value="ECO:0007669"/>
    <property type="project" value="InterPro"/>
</dbReference>
<feature type="domain" description="Zn(2)-C6 fungal-type" evidence="3">
    <location>
        <begin position="10"/>
        <end position="38"/>
    </location>
</feature>
<keyword evidence="5" id="KW-1185">Reference proteome</keyword>
<dbReference type="Gene3D" id="4.10.240.10">
    <property type="entry name" value="Zn(2)-C6 fungal-type DNA-binding domain"/>
    <property type="match status" value="1"/>
</dbReference>
<protein>
    <recommendedName>
        <fullName evidence="3">Zn(2)-C6 fungal-type domain-containing protein</fullName>
    </recommendedName>
</protein>